<dbReference type="PANTHER" id="PTHR46766:SF1">
    <property type="entry name" value="GLUTAMINE-RICH PROTEIN 2"/>
    <property type="match status" value="1"/>
</dbReference>
<protein>
    <recommendedName>
        <fullName evidence="2">PPE domain-containing protein</fullName>
    </recommendedName>
</protein>
<comment type="similarity">
    <text evidence="1">Belongs to the mycobacterial PPE family.</text>
</comment>
<accession>A0A1A2VD52</accession>
<dbReference type="Gene3D" id="1.20.1260.20">
    <property type="entry name" value="PPE superfamily"/>
    <property type="match status" value="1"/>
</dbReference>
<dbReference type="EMBL" id="LZJY01000256">
    <property type="protein sequence ID" value="OBH99283.1"/>
    <property type="molecule type" value="Genomic_DNA"/>
</dbReference>
<evidence type="ECO:0000256" key="1">
    <source>
        <dbReference type="ARBA" id="ARBA00010652"/>
    </source>
</evidence>
<evidence type="ECO:0000313" key="4">
    <source>
        <dbReference type="Proteomes" id="UP000092207"/>
    </source>
</evidence>
<dbReference type="RefSeq" id="WP_067307179.1">
    <property type="nucleotide sequence ID" value="NZ_LZJY01000256.1"/>
</dbReference>
<dbReference type="Pfam" id="PF00823">
    <property type="entry name" value="PPE"/>
    <property type="match status" value="1"/>
</dbReference>
<sequence length="109" mass="11381">MDYGTLPPQIDTARTFSGPGPGSLLAAAAIWQWLADRLRDTATKYLITAGLLDGVRGPGAVQMGATTAPYITWLRATAELAEQTAARAAAAADANERALAAATKPVRRD</sequence>
<reference evidence="3 4" key="1">
    <citation type="submission" date="2016-06" db="EMBL/GenBank/DDBJ databases">
        <authorList>
            <person name="Kjaerup R.B."/>
            <person name="Dalgaard T.S."/>
            <person name="Juul-Madsen H.R."/>
        </authorList>
    </citation>
    <scope>NUCLEOTIDE SEQUENCE [LARGE SCALE GENOMIC DNA]</scope>
    <source>
        <strain evidence="3 4">E2838</strain>
    </source>
</reference>
<comment type="caution">
    <text evidence="3">The sequence shown here is derived from an EMBL/GenBank/DDBJ whole genome shotgun (WGS) entry which is preliminary data.</text>
</comment>
<evidence type="ECO:0000313" key="3">
    <source>
        <dbReference type="EMBL" id="OBH99283.1"/>
    </source>
</evidence>
<dbReference type="SUPFAM" id="SSF140459">
    <property type="entry name" value="PE/PPE dimer-like"/>
    <property type="match status" value="1"/>
</dbReference>
<dbReference type="PANTHER" id="PTHR46766">
    <property type="entry name" value="GLUTAMINE-RICH PROTEIN 2"/>
    <property type="match status" value="1"/>
</dbReference>
<dbReference type="InterPro" id="IPR038332">
    <property type="entry name" value="PPE_sf"/>
</dbReference>
<dbReference type="InterPro" id="IPR000030">
    <property type="entry name" value="PPE_dom"/>
</dbReference>
<dbReference type="GO" id="GO:0052572">
    <property type="term" value="P:response to host immune response"/>
    <property type="evidence" value="ECO:0007669"/>
    <property type="project" value="TreeGrafter"/>
</dbReference>
<dbReference type="Proteomes" id="UP000092207">
    <property type="component" value="Unassembled WGS sequence"/>
</dbReference>
<feature type="domain" description="PPE" evidence="2">
    <location>
        <begin position="2"/>
        <end position="105"/>
    </location>
</feature>
<proteinExistence type="inferred from homology"/>
<organism evidence="3 4">
    <name type="scientific">Mycobacterium scrofulaceum</name>
    <dbReference type="NCBI Taxonomy" id="1783"/>
    <lineage>
        <taxon>Bacteria</taxon>
        <taxon>Bacillati</taxon>
        <taxon>Actinomycetota</taxon>
        <taxon>Actinomycetes</taxon>
        <taxon>Mycobacteriales</taxon>
        <taxon>Mycobacteriaceae</taxon>
        <taxon>Mycobacterium</taxon>
    </lineage>
</organism>
<evidence type="ECO:0000259" key="2">
    <source>
        <dbReference type="Pfam" id="PF00823"/>
    </source>
</evidence>
<gene>
    <name evidence="3" type="ORF">A5679_19860</name>
</gene>
<name>A0A1A2VD52_MYCSC</name>
<dbReference type="AlphaFoldDB" id="A0A1A2VD52"/>